<name>A0A0F9BE51_9ZZZZ</name>
<dbReference type="SMART" id="SM00448">
    <property type="entry name" value="REC"/>
    <property type="match status" value="1"/>
</dbReference>
<dbReference type="Pfam" id="PF04397">
    <property type="entry name" value="LytTR"/>
    <property type="match status" value="1"/>
</dbReference>
<evidence type="ECO:0000313" key="3">
    <source>
        <dbReference type="EMBL" id="KKL20010.1"/>
    </source>
</evidence>
<dbReference type="PROSITE" id="PS50930">
    <property type="entry name" value="HTH_LYTTR"/>
    <property type="match status" value="1"/>
</dbReference>
<evidence type="ECO:0000259" key="1">
    <source>
        <dbReference type="PROSITE" id="PS50110"/>
    </source>
</evidence>
<feature type="domain" description="Response regulatory" evidence="1">
    <location>
        <begin position="5"/>
        <end position="116"/>
    </location>
</feature>
<dbReference type="PANTHER" id="PTHR45526:SF1">
    <property type="entry name" value="TRANSCRIPTIONAL REGULATORY PROTEIN DCUR-RELATED"/>
    <property type="match status" value="1"/>
</dbReference>
<dbReference type="PROSITE" id="PS50110">
    <property type="entry name" value="RESPONSE_REGULATORY"/>
    <property type="match status" value="1"/>
</dbReference>
<dbReference type="FunFam" id="3.40.50.2300:FF:000051">
    <property type="entry name" value="Two-component response regulator yehT"/>
    <property type="match status" value="1"/>
</dbReference>
<feature type="non-terminal residue" evidence="3">
    <location>
        <position position="185"/>
    </location>
</feature>
<organism evidence="3">
    <name type="scientific">marine sediment metagenome</name>
    <dbReference type="NCBI Taxonomy" id="412755"/>
    <lineage>
        <taxon>unclassified sequences</taxon>
        <taxon>metagenomes</taxon>
        <taxon>ecological metagenomes</taxon>
    </lineage>
</organism>
<dbReference type="EMBL" id="LAZR01038269">
    <property type="protein sequence ID" value="KKL20010.1"/>
    <property type="molecule type" value="Genomic_DNA"/>
</dbReference>
<accession>A0A0F9BE51</accession>
<dbReference type="InterPro" id="IPR007492">
    <property type="entry name" value="LytTR_DNA-bd_dom"/>
</dbReference>
<dbReference type="InterPro" id="IPR011006">
    <property type="entry name" value="CheY-like_superfamily"/>
</dbReference>
<sequence length="185" mass="21181">MQKIRCLLVDDEPLALDAMATLTGKIPELEVIGRCKDAVEALQVIHQKKIDLLFLDIQMPELTGLEMLRSLTNPPKVIFTTAYREYAVEAFELDVVDYLVKPVSLERLLKSINRYHDRIRTNSNDKQGVETDVSITIYSDKKTHKIDTSEILFIEGLKDYALVHTKSNRIITRQTMKNFEALLSS</sequence>
<dbReference type="GO" id="GO:0000156">
    <property type="term" value="F:phosphorelay response regulator activity"/>
    <property type="evidence" value="ECO:0007669"/>
    <property type="project" value="TreeGrafter"/>
</dbReference>
<evidence type="ECO:0008006" key="4">
    <source>
        <dbReference type="Google" id="ProtNLM"/>
    </source>
</evidence>
<proteinExistence type="predicted"/>
<dbReference type="InterPro" id="IPR051271">
    <property type="entry name" value="2C-system_Tx_regulators"/>
</dbReference>
<feature type="domain" description="HTH LytTR-type" evidence="2">
    <location>
        <begin position="135"/>
        <end position="185"/>
    </location>
</feature>
<dbReference type="Pfam" id="PF00072">
    <property type="entry name" value="Response_reg"/>
    <property type="match status" value="1"/>
</dbReference>
<dbReference type="AlphaFoldDB" id="A0A0F9BE51"/>
<dbReference type="InterPro" id="IPR001789">
    <property type="entry name" value="Sig_transdc_resp-reg_receiver"/>
</dbReference>
<dbReference type="Gene3D" id="2.40.50.1020">
    <property type="entry name" value="LytTr DNA-binding domain"/>
    <property type="match status" value="1"/>
</dbReference>
<comment type="caution">
    <text evidence="3">The sequence shown here is derived from an EMBL/GenBank/DDBJ whole genome shotgun (WGS) entry which is preliminary data.</text>
</comment>
<gene>
    <name evidence="3" type="ORF">LCGC14_2459730</name>
</gene>
<reference evidence="3" key="1">
    <citation type="journal article" date="2015" name="Nature">
        <title>Complex archaea that bridge the gap between prokaryotes and eukaryotes.</title>
        <authorList>
            <person name="Spang A."/>
            <person name="Saw J.H."/>
            <person name="Jorgensen S.L."/>
            <person name="Zaremba-Niedzwiedzka K."/>
            <person name="Martijn J."/>
            <person name="Lind A.E."/>
            <person name="van Eijk R."/>
            <person name="Schleper C."/>
            <person name="Guy L."/>
            <person name="Ettema T.J."/>
        </authorList>
    </citation>
    <scope>NUCLEOTIDE SEQUENCE</scope>
</reference>
<dbReference type="SUPFAM" id="SSF52172">
    <property type="entry name" value="CheY-like"/>
    <property type="match status" value="1"/>
</dbReference>
<dbReference type="Gene3D" id="3.40.50.2300">
    <property type="match status" value="1"/>
</dbReference>
<dbReference type="PANTHER" id="PTHR45526">
    <property type="entry name" value="TRANSCRIPTIONAL REGULATORY PROTEIN DPIA"/>
    <property type="match status" value="1"/>
</dbReference>
<dbReference type="GO" id="GO:0003677">
    <property type="term" value="F:DNA binding"/>
    <property type="evidence" value="ECO:0007669"/>
    <property type="project" value="InterPro"/>
</dbReference>
<evidence type="ECO:0000259" key="2">
    <source>
        <dbReference type="PROSITE" id="PS50930"/>
    </source>
</evidence>
<protein>
    <recommendedName>
        <fullName evidence="4">Response regulatory domain-containing protein</fullName>
    </recommendedName>
</protein>